<dbReference type="GeneID" id="64696619"/>
<evidence type="ECO:0000313" key="1">
    <source>
        <dbReference type="EMBL" id="KAG2091192.1"/>
    </source>
</evidence>
<dbReference type="InterPro" id="IPR011249">
    <property type="entry name" value="Metalloenz_LuxS/M16"/>
</dbReference>
<dbReference type="OrthoDB" id="10274398at2759"/>
<dbReference type="AlphaFoldDB" id="A0A9P7EVW9"/>
<proteinExistence type="predicted"/>
<comment type="caution">
    <text evidence="1">The sequence shown here is derived from an EMBL/GenBank/DDBJ whole genome shotgun (WGS) entry which is preliminary data.</text>
</comment>
<name>A0A9P7EVW9_9AGAM</name>
<gene>
    <name evidence="1" type="ORF">F5147DRAFT_657975</name>
</gene>
<keyword evidence="2" id="KW-1185">Reference proteome</keyword>
<protein>
    <submittedName>
        <fullName evidence="1">Uncharacterized protein</fullName>
    </submittedName>
</protein>
<evidence type="ECO:0000313" key="2">
    <source>
        <dbReference type="Proteomes" id="UP000823399"/>
    </source>
</evidence>
<dbReference type="GO" id="GO:0046872">
    <property type="term" value="F:metal ion binding"/>
    <property type="evidence" value="ECO:0007669"/>
    <property type="project" value="InterPro"/>
</dbReference>
<sequence length="117" mass="12909">MVELPVYVGSVSAEELDNFDEKLVASSKRIASDARNGDILRQHIIDCPYITVVGKPFATLAEKLEKHEKARLAARWEALGADGLANAERELEAAKLNSISWIPARRVQEPDDTPLVV</sequence>
<dbReference type="RefSeq" id="XP_041286449.1">
    <property type="nucleotide sequence ID" value="XM_041434360.1"/>
</dbReference>
<organism evidence="1 2">
    <name type="scientific">Suillus discolor</name>
    <dbReference type="NCBI Taxonomy" id="1912936"/>
    <lineage>
        <taxon>Eukaryota</taxon>
        <taxon>Fungi</taxon>
        <taxon>Dikarya</taxon>
        <taxon>Basidiomycota</taxon>
        <taxon>Agaricomycotina</taxon>
        <taxon>Agaricomycetes</taxon>
        <taxon>Agaricomycetidae</taxon>
        <taxon>Boletales</taxon>
        <taxon>Suillineae</taxon>
        <taxon>Suillaceae</taxon>
        <taxon>Suillus</taxon>
    </lineage>
</organism>
<dbReference type="SUPFAM" id="SSF63411">
    <property type="entry name" value="LuxS/MPP-like metallohydrolase"/>
    <property type="match status" value="1"/>
</dbReference>
<reference evidence="1" key="1">
    <citation type="journal article" date="2020" name="New Phytol.">
        <title>Comparative genomics reveals dynamic genome evolution in host specialist ectomycorrhizal fungi.</title>
        <authorList>
            <person name="Lofgren L.A."/>
            <person name="Nguyen N.H."/>
            <person name="Vilgalys R."/>
            <person name="Ruytinx J."/>
            <person name="Liao H.L."/>
            <person name="Branco S."/>
            <person name="Kuo A."/>
            <person name="LaButti K."/>
            <person name="Lipzen A."/>
            <person name="Andreopoulos W."/>
            <person name="Pangilinan J."/>
            <person name="Riley R."/>
            <person name="Hundley H."/>
            <person name="Na H."/>
            <person name="Barry K."/>
            <person name="Grigoriev I.V."/>
            <person name="Stajich J.E."/>
            <person name="Kennedy P.G."/>
        </authorList>
    </citation>
    <scope>NUCLEOTIDE SEQUENCE</scope>
    <source>
        <strain evidence="1">FC423</strain>
    </source>
</reference>
<dbReference type="EMBL" id="JABBWM010000098">
    <property type="protein sequence ID" value="KAG2091192.1"/>
    <property type="molecule type" value="Genomic_DNA"/>
</dbReference>
<accession>A0A9P7EVW9</accession>
<dbReference type="Proteomes" id="UP000823399">
    <property type="component" value="Unassembled WGS sequence"/>
</dbReference>